<gene>
    <name evidence="5" type="ORF">H4R20_001373</name>
</gene>
<reference evidence="5" key="1">
    <citation type="submission" date="2022-07" db="EMBL/GenBank/DDBJ databases">
        <title>Phylogenomic reconstructions and comparative analyses of Kickxellomycotina fungi.</title>
        <authorList>
            <person name="Reynolds N.K."/>
            <person name="Stajich J.E."/>
            <person name="Barry K."/>
            <person name="Grigoriev I.V."/>
            <person name="Crous P."/>
            <person name="Smith M.E."/>
        </authorList>
    </citation>
    <scope>NUCLEOTIDE SEQUENCE</scope>
    <source>
        <strain evidence="5">NRRL 1565</strain>
    </source>
</reference>
<comment type="caution">
    <text evidence="5">The sequence shown here is derived from an EMBL/GenBank/DDBJ whole genome shotgun (WGS) entry which is preliminary data.</text>
</comment>
<sequence>MMSSAPQVKACIFDMDGLLLDTEAMYTVLSNKVLAQYGKELPLETKIKMMGRNVKTATDILLADLQLPTTFEEYDSQITELKKTYFPMTMMMPGAERLIKHLAKHSIPIAVATSSNKDMFLVKTTNHGDVFALFGSNITCGDDPSVKNSKPSPDIFLTAMNRLDSSLQPADCLVFEDSVTGVQAACNAKMNSIWVHDMRFSLDPQNPPKDHNATERVTSLLEFNPAQYGLPAFDS</sequence>
<evidence type="ECO:0000256" key="1">
    <source>
        <dbReference type="ARBA" id="ARBA00001946"/>
    </source>
</evidence>
<dbReference type="SFLD" id="SFLDS00003">
    <property type="entry name" value="Haloacid_Dehalogenase"/>
    <property type="match status" value="1"/>
</dbReference>
<dbReference type="PANTHER" id="PTHR18901">
    <property type="entry name" value="2-DEOXYGLUCOSE-6-PHOSPHATE PHOSPHATASE 2"/>
    <property type="match status" value="1"/>
</dbReference>
<evidence type="ECO:0000256" key="4">
    <source>
        <dbReference type="ARBA" id="ARBA00022842"/>
    </source>
</evidence>
<keyword evidence="6" id="KW-1185">Reference proteome</keyword>
<dbReference type="Gene3D" id="1.10.150.240">
    <property type="entry name" value="Putative phosphatase, domain 2"/>
    <property type="match status" value="1"/>
</dbReference>
<dbReference type="Gene3D" id="3.40.50.1000">
    <property type="entry name" value="HAD superfamily/HAD-like"/>
    <property type="match status" value="1"/>
</dbReference>
<dbReference type="InterPro" id="IPR041492">
    <property type="entry name" value="HAD_2"/>
</dbReference>
<evidence type="ECO:0000313" key="5">
    <source>
        <dbReference type="EMBL" id="KAJ2807225.1"/>
    </source>
</evidence>
<dbReference type="InterPro" id="IPR023214">
    <property type="entry name" value="HAD_sf"/>
</dbReference>
<dbReference type="AlphaFoldDB" id="A0A9W8HXG8"/>
<protein>
    <submittedName>
        <fullName evidence="5">Uncharacterized protein</fullName>
    </submittedName>
</protein>
<dbReference type="GO" id="GO:0046872">
    <property type="term" value="F:metal ion binding"/>
    <property type="evidence" value="ECO:0007669"/>
    <property type="project" value="UniProtKB-KW"/>
</dbReference>
<evidence type="ECO:0000313" key="6">
    <source>
        <dbReference type="Proteomes" id="UP001140094"/>
    </source>
</evidence>
<evidence type="ECO:0000256" key="2">
    <source>
        <dbReference type="ARBA" id="ARBA00022723"/>
    </source>
</evidence>
<keyword evidence="4" id="KW-0460">Magnesium</keyword>
<dbReference type="GO" id="GO:0016791">
    <property type="term" value="F:phosphatase activity"/>
    <property type="evidence" value="ECO:0007669"/>
    <property type="project" value="TreeGrafter"/>
</dbReference>
<name>A0A9W8HXG8_9FUNG</name>
<comment type="cofactor">
    <cofactor evidence="1">
        <name>Mg(2+)</name>
        <dbReference type="ChEBI" id="CHEBI:18420"/>
    </cofactor>
</comment>
<dbReference type="SFLD" id="SFLDG01135">
    <property type="entry name" value="C1.5.6:_HAD__Beta-PGM__Phospha"/>
    <property type="match status" value="1"/>
</dbReference>
<dbReference type="InterPro" id="IPR036412">
    <property type="entry name" value="HAD-like_sf"/>
</dbReference>
<accession>A0A9W8HXG8</accession>
<keyword evidence="3" id="KW-0378">Hydrolase</keyword>
<proteinExistence type="predicted"/>
<dbReference type="SUPFAM" id="SSF56784">
    <property type="entry name" value="HAD-like"/>
    <property type="match status" value="1"/>
</dbReference>
<dbReference type="FunFam" id="3.40.50.1000:FF:000055">
    <property type="entry name" value="Haloacid dehalogenase-like hydrolase family protein"/>
    <property type="match status" value="1"/>
</dbReference>
<keyword evidence="2" id="KW-0479">Metal-binding</keyword>
<dbReference type="NCBIfam" id="TIGR01509">
    <property type="entry name" value="HAD-SF-IA-v3"/>
    <property type="match status" value="1"/>
</dbReference>
<dbReference type="OrthoDB" id="40579at2759"/>
<dbReference type="FunFam" id="1.10.150.240:FF:000001">
    <property type="entry name" value="Haloacid dehalogenase-like hydrolase domain"/>
    <property type="match status" value="1"/>
</dbReference>
<dbReference type="InterPro" id="IPR023198">
    <property type="entry name" value="PGP-like_dom2"/>
</dbReference>
<dbReference type="Proteomes" id="UP001140094">
    <property type="component" value="Unassembled WGS sequence"/>
</dbReference>
<dbReference type="SFLD" id="SFLDG01129">
    <property type="entry name" value="C1.5:_HAD__Beta-PGM__Phosphata"/>
    <property type="match status" value="1"/>
</dbReference>
<dbReference type="Pfam" id="PF13419">
    <property type="entry name" value="HAD_2"/>
    <property type="match status" value="1"/>
</dbReference>
<dbReference type="InterPro" id="IPR006439">
    <property type="entry name" value="HAD-SF_hydro_IA"/>
</dbReference>
<organism evidence="5 6">
    <name type="scientific">Coemansia guatemalensis</name>
    <dbReference type="NCBI Taxonomy" id="2761395"/>
    <lineage>
        <taxon>Eukaryota</taxon>
        <taxon>Fungi</taxon>
        <taxon>Fungi incertae sedis</taxon>
        <taxon>Zoopagomycota</taxon>
        <taxon>Kickxellomycotina</taxon>
        <taxon>Kickxellomycetes</taxon>
        <taxon>Kickxellales</taxon>
        <taxon>Kickxellaceae</taxon>
        <taxon>Coemansia</taxon>
    </lineage>
</organism>
<evidence type="ECO:0000256" key="3">
    <source>
        <dbReference type="ARBA" id="ARBA00022801"/>
    </source>
</evidence>
<dbReference type="PANTHER" id="PTHR18901:SF38">
    <property type="entry name" value="PSEUDOURIDINE-5'-PHOSPHATASE"/>
    <property type="match status" value="1"/>
</dbReference>
<dbReference type="EMBL" id="JANBUO010000128">
    <property type="protein sequence ID" value="KAJ2807225.1"/>
    <property type="molecule type" value="Genomic_DNA"/>
</dbReference>